<reference evidence="2" key="1">
    <citation type="submission" date="2014-09" db="EMBL/GenBank/DDBJ databases">
        <authorList>
            <person name="Sharma Rahul"/>
            <person name="Thines Marco"/>
        </authorList>
    </citation>
    <scope>NUCLEOTIDE SEQUENCE [LARGE SCALE GENOMIC DNA]</scope>
</reference>
<evidence type="ECO:0000313" key="1">
    <source>
        <dbReference type="EMBL" id="CEG40910.1"/>
    </source>
</evidence>
<evidence type="ECO:0000313" key="2">
    <source>
        <dbReference type="Proteomes" id="UP000054928"/>
    </source>
</evidence>
<keyword evidence="2" id="KW-1185">Reference proteome</keyword>
<protein>
    <submittedName>
        <fullName evidence="1">Uncharacterized protein</fullName>
    </submittedName>
</protein>
<dbReference type="Proteomes" id="UP000054928">
    <property type="component" value="Unassembled WGS sequence"/>
</dbReference>
<dbReference type="RefSeq" id="XP_024577279.1">
    <property type="nucleotide sequence ID" value="XM_024726620.2"/>
</dbReference>
<organism evidence="1 2">
    <name type="scientific">Plasmopara halstedii</name>
    <name type="common">Downy mildew of sunflower</name>
    <dbReference type="NCBI Taxonomy" id="4781"/>
    <lineage>
        <taxon>Eukaryota</taxon>
        <taxon>Sar</taxon>
        <taxon>Stramenopiles</taxon>
        <taxon>Oomycota</taxon>
        <taxon>Peronosporomycetes</taxon>
        <taxon>Peronosporales</taxon>
        <taxon>Peronosporaceae</taxon>
        <taxon>Plasmopara</taxon>
    </lineage>
</organism>
<dbReference type="EMBL" id="CCYD01000524">
    <property type="protein sequence ID" value="CEG40910.1"/>
    <property type="molecule type" value="Genomic_DNA"/>
</dbReference>
<sequence>MLMCFFKLPAKSNDVVDVVVRDGNEFGVNMNYNQKVEKIREKKPSVMKCDAGQLMLYIANKELAHIG</sequence>
<proteinExistence type="predicted"/>
<accession>A0A0P1AJC7</accession>
<name>A0A0P1AJC7_PLAHL</name>
<dbReference type="GeneID" id="36410502"/>
<dbReference type="AlphaFoldDB" id="A0A0P1AJC7"/>